<dbReference type="OrthoDB" id="3555511at2759"/>
<dbReference type="EMBL" id="KZ613788">
    <property type="protein sequence ID" value="PMD60581.1"/>
    <property type="molecule type" value="Genomic_DNA"/>
</dbReference>
<sequence>MAPESHASGSKDLLEGKHQSYPTTEHPLLTLAPELHMHLFKHLDIVTAACVGLTNKHFYAILGAVHGETPIRFYCLTEINDHTTFAFTLLPNLLKKRMEPLVWGGSVNR</sequence>
<feature type="region of interest" description="Disordered" evidence="1">
    <location>
        <begin position="1"/>
        <end position="20"/>
    </location>
</feature>
<dbReference type="RefSeq" id="XP_024737485.1">
    <property type="nucleotide sequence ID" value="XM_024888495.1"/>
</dbReference>
<dbReference type="SUPFAM" id="SSF81383">
    <property type="entry name" value="F-box domain"/>
    <property type="match status" value="1"/>
</dbReference>
<dbReference type="Proteomes" id="UP000235371">
    <property type="component" value="Unassembled WGS sequence"/>
</dbReference>
<gene>
    <name evidence="2" type="ORF">K444DRAFT_720868</name>
</gene>
<protein>
    <recommendedName>
        <fullName evidence="4">F-box domain-containing protein</fullName>
    </recommendedName>
</protein>
<evidence type="ECO:0008006" key="4">
    <source>
        <dbReference type="Google" id="ProtNLM"/>
    </source>
</evidence>
<proteinExistence type="predicted"/>
<reference evidence="2 3" key="1">
    <citation type="submission" date="2016-04" db="EMBL/GenBank/DDBJ databases">
        <title>A degradative enzymes factory behind the ericoid mycorrhizal symbiosis.</title>
        <authorList>
            <consortium name="DOE Joint Genome Institute"/>
            <person name="Martino E."/>
            <person name="Morin E."/>
            <person name="Grelet G."/>
            <person name="Kuo A."/>
            <person name="Kohler A."/>
            <person name="Daghino S."/>
            <person name="Barry K."/>
            <person name="Choi C."/>
            <person name="Cichocki N."/>
            <person name="Clum A."/>
            <person name="Copeland A."/>
            <person name="Hainaut M."/>
            <person name="Haridas S."/>
            <person name="Labutti K."/>
            <person name="Lindquist E."/>
            <person name="Lipzen A."/>
            <person name="Khouja H.-R."/>
            <person name="Murat C."/>
            <person name="Ohm R."/>
            <person name="Olson A."/>
            <person name="Spatafora J."/>
            <person name="Veneault-Fourrey C."/>
            <person name="Henrissat B."/>
            <person name="Grigoriev I."/>
            <person name="Martin F."/>
            <person name="Perotto S."/>
        </authorList>
    </citation>
    <scope>NUCLEOTIDE SEQUENCE [LARGE SCALE GENOMIC DNA]</scope>
    <source>
        <strain evidence="2 3">E</strain>
    </source>
</reference>
<evidence type="ECO:0000313" key="2">
    <source>
        <dbReference type="EMBL" id="PMD60581.1"/>
    </source>
</evidence>
<dbReference type="InterPro" id="IPR036047">
    <property type="entry name" value="F-box-like_dom_sf"/>
</dbReference>
<evidence type="ECO:0000313" key="3">
    <source>
        <dbReference type="Proteomes" id="UP000235371"/>
    </source>
</evidence>
<dbReference type="GeneID" id="36596571"/>
<name>A0A2J6TC34_9HELO</name>
<keyword evidence="3" id="KW-1185">Reference proteome</keyword>
<accession>A0A2J6TC34</accession>
<dbReference type="CDD" id="cd09917">
    <property type="entry name" value="F-box_SF"/>
    <property type="match status" value="1"/>
</dbReference>
<organism evidence="2 3">
    <name type="scientific">Hyaloscypha bicolor E</name>
    <dbReference type="NCBI Taxonomy" id="1095630"/>
    <lineage>
        <taxon>Eukaryota</taxon>
        <taxon>Fungi</taxon>
        <taxon>Dikarya</taxon>
        <taxon>Ascomycota</taxon>
        <taxon>Pezizomycotina</taxon>
        <taxon>Leotiomycetes</taxon>
        <taxon>Helotiales</taxon>
        <taxon>Hyaloscyphaceae</taxon>
        <taxon>Hyaloscypha</taxon>
        <taxon>Hyaloscypha bicolor</taxon>
    </lineage>
</organism>
<dbReference type="AlphaFoldDB" id="A0A2J6TC34"/>
<evidence type="ECO:0000256" key="1">
    <source>
        <dbReference type="SAM" id="MobiDB-lite"/>
    </source>
</evidence>
<dbReference type="InParanoid" id="A0A2J6TC34"/>